<keyword evidence="3" id="KW-0238">DNA-binding</keyword>
<dbReference type="GO" id="GO:0043565">
    <property type="term" value="F:sequence-specific DNA binding"/>
    <property type="evidence" value="ECO:0007669"/>
    <property type="project" value="TreeGrafter"/>
</dbReference>
<dbReference type="FunFam" id="1.10.10.10:FF:000001">
    <property type="entry name" value="LysR family transcriptional regulator"/>
    <property type="match status" value="1"/>
</dbReference>
<name>A0AA37IBU8_9BURK</name>
<dbReference type="PANTHER" id="PTHR30537:SF1">
    <property type="entry name" value="HTH-TYPE TRANSCRIPTIONAL REGULATOR PGRR"/>
    <property type="match status" value="1"/>
</dbReference>
<evidence type="ECO:0000256" key="4">
    <source>
        <dbReference type="ARBA" id="ARBA00023163"/>
    </source>
</evidence>
<dbReference type="AlphaFoldDB" id="A0AA37IBU8"/>
<dbReference type="PROSITE" id="PS50931">
    <property type="entry name" value="HTH_LYSR"/>
    <property type="match status" value="1"/>
</dbReference>
<evidence type="ECO:0000313" key="7">
    <source>
        <dbReference type="Proteomes" id="UP001055111"/>
    </source>
</evidence>
<comment type="similarity">
    <text evidence="1">Belongs to the LysR transcriptional regulatory family.</text>
</comment>
<evidence type="ECO:0000259" key="5">
    <source>
        <dbReference type="PROSITE" id="PS50931"/>
    </source>
</evidence>
<dbReference type="Gene3D" id="3.40.190.290">
    <property type="match status" value="1"/>
</dbReference>
<sequence length="305" mass="34078">MPRDNFSDLMAFIAVARAGSFTRAAAQLQVSQPALSYTVRELEAKLGVRLLMRTSRSVAPTEAGQRLLDRLAPEFDEIEAEIVALSDLREMPVGTIRITAIDYAIRSTLWPKLVKFLPQYPDIKVELANEYASVDIVAQGYDAGVRFGEELAQDMISVRIGPDVRNTVVGAKAYFSKRAAPKMPHDLTEHACINLRLSTQGGLYEWEFSKGKRTVKARIDGPLVLNNAYDILEAAREGFGLAYLPEDMVEPFVVKGELVRVLDDWCPTWSGLHLYYPNRRQPSRAFTLLVDALRYNAEANLPSSI</sequence>
<dbReference type="InterPro" id="IPR058163">
    <property type="entry name" value="LysR-type_TF_proteobact-type"/>
</dbReference>
<dbReference type="GO" id="GO:0006351">
    <property type="term" value="P:DNA-templated transcription"/>
    <property type="evidence" value="ECO:0007669"/>
    <property type="project" value="TreeGrafter"/>
</dbReference>
<dbReference type="InterPro" id="IPR000847">
    <property type="entry name" value="LysR_HTH_N"/>
</dbReference>
<dbReference type="PRINTS" id="PR00039">
    <property type="entry name" value="HTHLYSR"/>
</dbReference>
<evidence type="ECO:0000313" key="6">
    <source>
        <dbReference type="EMBL" id="GJH27081.1"/>
    </source>
</evidence>
<dbReference type="EMBL" id="BPUS01000008">
    <property type="protein sequence ID" value="GJH27081.1"/>
    <property type="molecule type" value="Genomic_DNA"/>
</dbReference>
<evidence type="ECO:0000256" key="3">
    <source>
        <dbReference type="ARBA" id="ARBA00023125"/>
    </source>
</evidence>
<dbReference type="Proteomes" id="UP001055111">
    <property type="component" value="Unassembled WGS sequence"/>
</dbReference>
<dbReference type="Pfam" id="PF03466">
    <property type="entry name" value="LysR_substrate"/>
    <property type="match status" value="1"/>
</dbReference>
<dbReference type="PANTHER" id="PTHR30537">
    <property type="entry name" value="HTH-TYPE TRANSCRIPTIONAL REGULATOR"/>
    <property type="match status" value="1"/>
</dbReference>
<dbReference type="SUPFAM" id="SSF46785">
    <property type="entry name" value="Winged helix' DNA-binding domain"/>
    <property type="match status" value="1"/>
</dbReference>
<dbReference type="InterPro" id="IPR005119">
    <property type="entry name" value="LysR_subst-bd"/>
</dbReference>
<comment type="caution">
    <text evidence="6">The sequence shown here is derived from an EMBL/GenBank/DDBJ whole genome shotgun (WGS) entry which is preliminary data.</text>
</comment>
<keyword evidence="2" id="KW-0805">Transcription regulation</keyword>
<proteinExistence type="inferred from homology"/>
<keyword evidence="4" id="KW-0804">Transcription</keyword>
<accession>A0AA37IBU8</accession>
<protein>
    <submittedName>
        <fullName evidence="6">LysR family transcriptional regulator</fullName>
    </submittedName>
</protein>
<dbReference type="InterPro" id="IPR036388">
    <property type="entry name" value="WH-like_DNA-bd_sf"/>
</dbReference>
<dbReference type="SUPFAM" id="SSF53850">
    <property type="entry name" value="Periplasmic binding protein-like II"/>
    <property type="match status" value="1"/>
</dbReference>
<evidence type="ECO:0000256" key="1">
    <source>
        <dbReference type="ARBA" id="ARBA00009437"/>
    </source>
</evidence>
<dbReference type="Pfam" id="PF00126">
    <property type="entry name" value="HTH_1"/>
    <property type="match status" value="1"/>
</dbReference>
<organism evidence="6 7">
    <name type="scientific">Caballeronia novacaledonica</name>
    <dbReference type="NCBI Taxonomy" id="1544861"/>
    <lineage>
        <taxon>Bacteria</taxon>
        <taxon>Pseudomonadati</taxon>
        <taxon>Pseudomonadota</taxon>
        <taxon>Betaproteobacteria</taxon>
        <taxon>Burkholderiales</taxon>
        <taxon>Burkholderiaceae</taxon>
        <taxon>Caballeronia</taxon>
    </lineage>
</organism>
<dbReference type="FunFam" id="3.40.190.290:FF:000012">
    <property type="entry name" value="Transcriptional regulator, LysR family"/>
    <property type="match status" value="1"/>
</dbReference>
<reference evidence="6" key="1">
    <citation type="submission" date="2022-09" db="EMBL/GenBank/DDBJ databases">
        <title>Isolation and characterization of 3-chlorobenzoate degrading bacteria from soils in Shizuoka.</title>
        <authorList>
            <person name="Ifat A."/>
            <person name="Ogawa N."/>
            <person name="Kimbara K."/>
            <person name="Moriuchi R."/>
            <person name="Dohra H."/>
            <person name="Shintani M."/>
        </authorList>
    </citation>
    <scope>NUCLEOTIDE SEQUENCE</scope>
    <source>
        <strain evidence="6">19CS4-2</strain>
    </source>
</reference>
<feature type="domain" description="HTH lysR-type" evidence="5">
    <location>
        <begin position="4"/>
        <end position="61"/>
    </location>
</feature>
<dbReference type="RefSeq" id="WP_238213754.1">
    <property type="nucleotide sequence ID" value="NZ_BPUS01000008.1"/>
</dbReference>
<dbReference type="GO" id="GO:0003700">
    <property type="term" value="F:DNA-binding transcription factor activity"/>
    <property type="evidence" value="ECO:0007669"/>
    <property type="project" value="InterPro"/>
</dbReference>
<evidence type="ECO:0000256" key="2">
    <source>
        <dbReference type="ARBA" id="ARBA00023015"/>
    </source>
</evidence>
<dbReference type="CDD" id="cd08474">
    <property type="entry name" value="PBP2_CrgA_like_5"/>
    <property type="match status" value="1"/>
</dbReference>
<gene>
    <name evidence="6" type="ORF">CBA19CS42_21215</name>
</gene>
<dbReference type="Gene3D" id="1.10.10.10">
    <property type="entry name" value="Winged helix-like DNA-binding domain superfamily/Winged helix DNA-binding domain"/>
    <property type="match status" value="1"/>
</dbReference>
<dbReference type="InterPro" id="IPR036390">
    <property type="entry name" value="WH_DNA-bd_sf"/>
</dbReference>